<proteinExistence type="predicted"/>
<name>A0ABQ7GPB2_DUNSA</name>
<protein>
    <submittedName>
        <fullName evidence="2">Uncharacterized protein</fullName>
    </submittedName>
</protein>
<dbReference type="EMBL" id="MU069660">
    <property type="protein sequence ID" value="KAF5836437.1"/>
    <property type="molecule type" value="Genomic_DNA"/>
</dbReference>
<sequence>MDEVDWVALGSMRHVLKPKLQVLCEEYKKEDKEEEKGEEEEEEEEEEKGKKVHSVQQQLQQQQQERTQHGNGQQQQLQQKHERTQYRINGQQQPAPLATCQQQHLFNSLVANPHSFEVVARAHEALVVLPPRSRFIMGDLMDKRTLAPLLPPAGCPGTYKHIVIDPPWENASVKRSGRYQQLPARQLLKLPVARLLHPVLGPADQLDILTRELLAAVLPLPLWSQHNVQI</sequence>
<gene>
    <name evidence="2" type="ORF">DUNSADRAFT_5943</name>
</gene>
<dbReference type="PANTHER" id="PTHR12829">
    <property type="entry name" value="N6-ADENOSINE-METHYLTRANSFERASE"/>
    <property type="match status" value="1"/>
</dbReference>
<evidence type="ECO:0000313" key="2">
    <source>
        <dbReference type="EMBL" id="KAF5836437.1"/>
    </source>
</evidence>
<accession>A0ABQ7GPB2</accession>
<organism evidence="2 3">
    <name type="scientific">Dunaliella salina</name>
    <name type="common">Green alga</name>
    <name type="synonym">Protococcus salinus</name>
    <dbReference type="NCBI Taxonomy" id="3046"/>
    <lineage>
        <taxon>Eukaryota</taxon>
        <taxon>Viridiplantae</taxon>
        <taxon>Chlorophyta</taxon>
        <taxon>core chlorophytes</taxon>
        <taxon>Chlorophyceae</taxon>
        <taxon>CS clade</taxon>
        <taxon>Chlamydomonadales</taxon>
        <taxon>Dunaliellaceae</taxon>
        <taxon>Dunaliella</taxon>
    </lineage>
</organism>
<reference evidence="2" key="1">
    <citation type="submission" date="2017-08" db="EMBL/GenBank/DDBJ databases">
        <authorList>
            <person name="Polle J.E."/>
            <person name="Barry K."/>
            <person name="Cushman J."/>
            <person name="Schmutz J."/>
            <person name="Tran D."/>
            <person name="Hathwaick L.T."/>
            <person name="Yim W.C."/>
            <person name="Jenkins J."/>
            <person name="Mckie-Krisberg Z.M."/>
            <person name="Prochnik S."/>
            <person name="Lindquist E."/>
            <person name="Dockter R.B."/>
            <person name="Adam C."/>
            <person name="Molina H."/>
            <person name="Bunkerborg J."/>
            <person name="Jin E."/>
            <person name="Buchheim M."/>
            <person name="Magnuson J."/>
        </authorList>
    </citation>
    <scope>NUCLEOTIDE SEQUENCE</scope>
    <source>
        <strain evidence="2">CCAP 19/18</strain>
    </source>
</reference>
<keyword evidence="3" id="KW-1185">Reference proteome</keyword>
<evidence type="ECO:0000313" key="3">
    <source>
        <dbReference type="Proteomes" id="UP000815325"/>
    </source>
</evidence>
<feature type="region of interest" description="Disordered" evidence="1">
    <location>
        <begin position="28"/>
        <end position="83"/>
    </location>
</feature>
<dbReference type="PANTHER" id="PTHR12829:SF4">
    <property type="entry name" value="N(6)-ADENINE-SPECIFIC METHYLTRANSFERASE METTL4"/>
    <property type="match status" value="1"/>
</dbReference>
<dbReference type="Proteomes" id="UP000815325">
    <property type="component" value="Unassembled WGS sequence"/>
</dbReference>
<comment type="caution">
    <text evidence="2">The sequence shown here is derived from an EMBL/GenBank/DDBJ whole genome shotgun (WGS) entry which is preliminary data.</text>
</comment>
<feature type="compositionally biased region" description="Low complexity" evidence="1">
    <location>
        <begin position="56"/>
        <end position="78"/>
    </location>
</feature>
<evidence type="ECO:0000256" key="1">
    <source>
        <dbReference type="SAM" id="MobiDB-lite"/>
    </source>
</evidence>
<feature type="compositionally biased region" description="Acidic residues" evidence="1">
    <location>
        <begin position="36"/>
        <end position="46"/>
    </location>
</feature>